<dbReference type="InterPro" id="IPR043137">
    <property type="entry name" value="GGT_ssub_C"/>
</dbReference>
<gene>
    <name evidence="1" type="ORF">DFP98_14018</name>
</gene>
<dbReference type="Gene3D" id="1.10.246.230">
    <property type="match status" value="1"/>
</dbReference>
<sequence length="536" mass="57765">MLNIDPLYDPYPSRRSAVYAANGMVATSQPLAAQAGLDVMKKGGNAIDAAIAAAAALTVVEPTSNGIGGDAFALVWTQGKLHGLNASGPAPLSLSIEALKKAGVEAIPTHGFIPVTVPGAPSAWAELAAKFGNLPLTESIQPAVEYAERGYPLSPVLGSYWRRAFNNFSASLKGPEFQPWFDTFAPNGRAPEIGELWSSPDHAATLRSIAESNGESFYRGELAERIDRFSREHGGYLRLADLAAYKPEWVEPIGVNYRGYDVWEIPPNGGGLVALLALNLLKGFDFSERDTVDTYHKQLEAMKLAFADGARHIAAPHSMNVRVEDLLSDAYADERRRLIGQTAQLPEAGQPPKGGTVYLCTADSEGNMVSFIQSNYMGFGSGLVVPGTGIALQNRGHNFTLDPNHANCLEPGKKSYHTIIPGFLTRSGQPVGPFGVMGGFMQPQGHVQVVMNTVDFHLHPQAALDAPRWQWMERKTVELEHTTPSHIVDALARKGHDVKWALGSGSFGRGQIIWRLDNGVLVGATEARTDGHVASW</sequence>
<reference evidence="1 2" key="1">
    <citation type="submission" date="2018-07" db="EMBL/GenBank/DDBJ databases">
        <title>Genomic Encyclopedia of Type Strains, Phase III (KMG-III): the genomes of soil and plant-associated and newly described type strains.</title>
        <authorList>
            <person name="Whitman W."/>
        </authorList>
    </citation>
    <scope>NUCLEOTIDE SEQUENCE [LARGE SCALE GENOMIC DNA]</scope>
    <source>
        <strain evidence="1 2">CECT 7287</strain>
    </source>
</reference>
<dbReference type="Proteomes" id="UP000256977">
    <property type="component" value="Unassembled WGS sequence"/>
</dbReference>
<dbReference type="SUPFAM" id="SSF56235">
    <property type="entry name" value="N-terminal nucleophile aminohydrolases (Ntn hydrolases)"/>
    <property type="match status" value="1"/>
</dbReference>
<dbReference type="PRINTS" id="PR01210">
    <property type="entry name" value="GGTRANSPTASE"/>
</dbReference>
<keyword evidence="1" id="KW-0808">Transferase</keyword>
<dbReference type="PANTHER" id="PTHR43881">
    <property type="entry name" value="GAMMA-GLUTAMYLTRANSPEPTIDASE (AFU_ORTHOLOGUE AFUA_4G13580)"/>
    <property type="match status" value="1"/>
</dbReference>
<dbReference type="EMBL" id="QRDZ01000040">
    <property type="protein sequence ID" value="RED56178.1"/>
    <property type="molecule type" value="Genomic_DNA"/>
</dbReference>
<name>A0A3D9I330_9BACL</name>
<organism evidence="1 2">
    <name type="scientific">Cohnella phaseoli</name>
    <dbReference type="NCBI Taxonomy" id="456490"/>
    <lineage>
        <taxon>Bacteria</taxon>
        <taxon>Bacillati</taxon>
        <taxon>Bacillota</taxon>
        <taxon>Bacilli</taxon>
        <taxon>Bacillales</taxon>
        <taxon>Paenibacillaceae</taxon>
        <taxon>Cohnella</taxon>
    </lineage>
</organism>
<dbReference type="PANTHER" id="PTHR43881:SF1">
    <property type="entry name" value="GAMMA-GLUTAMYLTRANSPEPTIDASE (AFU_ORTHOLOGUE AFUA_4G13580)"/>
    <property type="match status" value="1"/>
</dbReference>
<proteinExistence type="predicted"/>
<protein>
    <submittedName>
        <fullName evidence="1">Gamma-glutamyltransferase 2</fullName>
    </submittedName>
</protein>
<dbReference type="OrthoDB" id="9781342at2"/>
<comment type="caution">
    <text evidence="1">The sequence shown here is derived from an EMBL/GenBank/DDBJ whole genome shotgun (WGS) entry which is preliminary data.</text>
</comment>
<dbReference type="Pfam" id="PF01019">
    <property type="entry name" value="G_glu_transpept"/>
    <property type="match status" value="1"/>
</dbReference>
<evidence type="ECO:0000313" key="1">
    <source>
        <dbReference type="EMBL" id="RED56178.1"/>
    </source>
</evidence>
<dbReference type="InterPro" id="IPR029055">
    <property type="entry name" value="Ntn_hydrolases_N"/>
</dbReference>
<evidence type="ECO:0000313" key="2">
    <source>
        <dbReference type="Proteomes" id="UP000256977"/>
    </source>
</evidence>
<dbReference type="AlphaFoldDB" id="A0A3D9I330"/>
<dbReference type="InterPro" id="IPR052896">
    <property type="entry name" value="GGT-like_enzyme"/>
</dbReference>
<dbReference type="GO" id="GO:0016740">
    <property type="term" value="F:transferase activity"/>
    <property type="evidence" value="ECO:0007669"/>
    <property type="project" value="UniProtKB-KW"/>
</dbReference>
<dbReference type="RefSeq" id="WP_116064981.1">
    <property type="nucleotide sequence ID" value="NZ_QRDZ01000040.1"/>
</dbReference>
<dbReference type="Gene3D" id="3.60.20.40">
    <property type="match status" value="1"/>
</dbReference>
<keyword evidence="2" id="KW-1185">Reference proteome</keyword>
<accession>A0A3D9I330</accession>